<evidence type="ECO:0000313" key="1">
    <source>
        <dbReference type="EMBL" id="EQD31049.1"/>
    </source>
</evidence>
<dbReference type="AlphaFoldDB" id="T0ZQN8"/>
<organism evidence="1">
    <name type="scientific">mine drainage metagenome</name>
    <dbReference type="NCBI Taxonomy" id="410659"/>
    <lineage>
        <taxon>unclassified sequences</taxon>
        <taxon>metagenomes</taxon>
        <taxon>ecological metagenomes</taxon>
    </lineage>
</organism>
<reference evidence="1" key="1">
    <citation type="submission" date="2013-08" db="EMBL/GenBank/DDBJ databases">
        <authorList>
            <person name="Mendez C."/>
            <person name="Richter M."/>
            <person name="Ferrer M."/>
            <person name="Sanchez J."/>
        </authorList>
    </citation>
    <scope>NUCLEOTIDE SEQUENCE</scope>
</reference>
<comment type="caution">
    <text evidence="1">The sequence shown here is derived from an EMBL/GenBank/DDBJ whole genome shotgun (WGS) entry which is preliminary data.</text>
</comment>
<sequence length="89" mass="10280">NKRIYSVRESRTHTMRTYLDVTFSSEGAKPSEIINRLRSLGFKPVIGEHDMVYEWGNNASAEDSIWFADKIQATLEGFNILFHIETVDE</sequence>
<accession>T0ZQN8</accession>
<dbReference type="EMBL" id="AUZY01012241">
    <property type="protein sequence ID" value="EQD31049.1"/>
    <property type="molecule type" value="Genomic_DNA"/>
</dbReference>
<protein>
    <submittedName>
        <fullName evidence="1">Uncharacterized protein</fullName>
    </submittedName>
</protein>
<name>T0ZQN8_9ZZZZ</name>
<gene>
    <name evidence="1" type="ORF">B1B_18289</name>
</gene>
<feature type="non-terminal residue" evidence="1">
    <location>
        <position position="1"/>
    </location>
</feature>
<proteinExistence type="predicted"/>
<reference evidence="1" key="2">
    <citation type="journal article" date="2014" name="ISME J.">
        <title>Microbial stratification in low pH oxic and suboxic macroscopic growths along an acid mine drainage.</title>
        <authorList>
            <person name="Mendez-Garcia C."/>
            <person name="Mesa V."/>
            <person name="Sprenger R.R."/>
            <person name="Richter M."/>
            <person name="Diez M.S."/>
            <person name="Solano J."/>
            <person name="Bargiela R."/>
            <person name="Golyshina O.V."/>
            <person name="Manteca A."/>
            <person name="Ramos J.L."/>
            <person name="Gallego J.R."/>
            <person name="Llorente I."/>
            <person name="Martins Dos Santos V.A."/>
            <person name="Jensen O.N."/>
            <person name="Pelaez A.I."/>
            <person name="Sanchez J."/>
            <person name="Ferrer M."/>
        </authorList>
    </citation>
    <scope>NUCLEOTIDE SEQUENCE</scope>
</reference>